<comment type="caution">
    <text evidence="1">The sequence shown here is derived from an EMBL/GenBank/DDBJ whole genome shotgun (WGS) entry which is preliminary data.</text>
</comment>
<proteinExistence type="predicted"/>
<dbReference type="AlphaFoldDB" id="A0A367LIZ9"/>
<accession>A0A367LIZ9</accession>
<dbReference type="Proteomes" id="UP000253664">
    <property type="component" value="Unassembled WGS sequence"/>
</dbReference>
<keyword evidence="2" id="KW-1185">Reference proteome</keyword>
<dbReference type="EMBL" id="LKCN02000004">
    <property type="protein sequence ID" value="RCI14408.1"/>
    <property type="molecule type" value="Genomic_DNA"/>
</dbReference>
<gene>
    <name evidence="1" type="ORF">L249_5982</name>
</gene>
<reference evidence="1 2" key="1">
    <citation type="journal article" date="2015" name="BMC Genomics">
        <title>Insights from the genome of Ophiocordyceps polyrhachis-furcata to pathogenicity and host specificity in insect fungi.</title>
        <authorList>
            <person name="Wichadakul D."/>
            <person name="Kobmoo N."/>
            <person name="Ingsriswang S."/>
            <person name="Tangphatsornruang S."/>
            <person name="Chantasingh D."/>
            <person name="Luangsa-ard J.J."/>
            <person name="Eurwilaichitr L."/>
        </authorList>
    </citation>
    <scope>NUCLEOTIDE SEQUENCE [LARGE SCALE GENOMIC DNA]</scope>
    <source>
        <strain evidence="1 2">BCC 54312</strain>
    </source>
</reference>
<evidence type="ECO:0000313" key="1">
    <source>
        <dbReference type="EMBL" id="RCI14408.1"/>
    </source>
</evidence>
<sequence length="122" mass="13083">MPPKICLCLSNPKAAAVANDEGDVLDCGREGDCNTSDVCSASSRAELAKDSMAKLAQEQLHESMKTMRCAAATGAGSRSRHRVAEDFTSVCVDVLIPILISSAVAQGVRFTITRRRARMLRN</sequence>
<protein>
    <submittedName>
        <fullName evidence="1">Uncharacterized protein</fullName>
    </submittedName>
</protein>
<dbReference type="OrthoDB" id="10256771at2759"/>
<name>A0A367LIZ9_9HYPO</name>
<organism evidence="1 2">
    <name type="scientific">Ophiocordyceps polyrhachis-furcata BCC 54312</name>
    <dbReference type="NCBI Taxonomy" id="1330021"/>
    <lineage>
        <taxon>Eukaryota</taxon>
        <taxon>Fungi</taxon>
        <taxon>Dikarya</taxon>
        <taxon>Ascomycota</taxon>
        <taxon>Pezizomycotina</taxon>
        <taxon>Sordariomycetes</taxon>
        <taxon>Hypocreomycetidae</taxon>
        <taxon>Hypocreales</taxon>
        <taxon>Ophiocordycipitaceae</taxon>
        <taxon>Ophiocordyceps</taxon>
    </lineage>
</organism>
<evidence type="ECO:0000313" key="2">
    <source>
        <dbReference type="Proteomes" id="UP000253664"/>
    </source>
</evidence>